<gene>
    <name evidence="1" type="ORF">B296_00007758</name>
</gene>
<reference evidence="1 2" key="1">
    <citation type="journal article" date="2014" name="Agronomy (Basel)">
        <title>A Draft Genome Sequence for Ensete ventricosum, the Drought-Tolerant Tree Against Hunger.</title>
        <authorList>
            <person name="Harrison J."/>
            <person name="Moore K.A."/>
            <person name="Paszkiewicz K."/>
            <person name="Jones T."/>
            <person name="Grant M."/>
            <person name="Ambacheew D."/>
            <person name="Muzemil S."/>
            <person name="Studholme D.J."/>
        </authorList>
    </citation>
    <scope>NUCLEOTIDE SEQUENCE [LARGE SCALE GENOMIC DNA]</scope>
</reference>
<evidence type="ECO:0000313" key="2">
    <source>
        <dbReference type="Proteomes" id="UP000287651"/>
    </source>
</evidence>
<comment type="caution">
    <text evidence="1">The sequence shown here is derived from an EMBL/GenBank/DDBJ whole genome shotgun (WGS) entry which is preliminary data.</text>
</comment>
<dbReference type="AlphaFoldDB" id="A0A426ZW19"/>
<proteinExistence type="predicted"/>
<accession>A0A426ZW19</accession>
<protein>
    <submittedName>
        <fullName evidence="1">Uncharacterized protein</fullName>
    </submittedName>
</protein>
<dbReference type="Proteomes" id="UP000287651">
    <property type="component" value="Unassembled WGS sequence"/>
</dbReference>
<organism evidence="1 2">
    <name type="scientific">Ensete ventricosum</name>
    <name type="common">Abyssinian banana</name>
    <name type="synonym">Musa ensete</name>
    <dbReference type="NCBI Taxonomy" id="4639"/>
    <lineage>
        <taxon>Eukaryota</taxon>
        <taxon>Viridiplantae</taxon>
        <taxon>Streptophyta</taxon>
        <taxon>Embryophyta</taxon>
        <taxon>Tracheophyta</taxon>
        <taxon>Spermatophyta</taxon>
        <taxon>Magnoliopsida</taxon>
        <taxon>Liliopsida</taxon>
        <taxon>Zingiberales</taxon>
        <taxon>Musaceae</taxon>
        <taxon>Ensete</taxon>
    </lineage>
</organism>
<evidence type="ECO:0000313" key="1">
    <source>
        <dbReference type="EMBL" id="RRT68165.1"/>
    </source>
</evidence>
<sequence length="141" mass="15726">MSPEGLSYRKAIASVRKEVDSEEYHSAAEVNLLIAKSEFDYSTTVMESDWEPKGHIIGSQALELSLKELNSPPGLLLLSLCLLELGLEVIHLLHYLAYPSLDGRHHHGARLLLELSYFGSKSVNYLGKLIDDSPRVMHPVD</sequence>
<dbReference type="EMBL" id="AMZH03004778">
    <property type="protein sequence ID" value="RRT68165.1"/>
    <property type="molecule type" value="Genomic_DNA"/>
</dbReference>
<name>A0A426ZW19_ENSVE</name>